<dbReference type="InterPro" id="IPR039445">
    <property type="entry name" value="DauR-like_HTH"/>
</dbReference>
<dbReference type="Pfam" id="PF13309">
    <property type="entry name" value="HTH_22"/>
    <property type="match status" value="1"/>
</dbReference>
<reference evidence="3 4" key="1">
    <citation type="submission" date="2018-04" db="EMBL/GenBank/DDBJ databases">
        <title>Genomic Encyclopedia of Archaeal and Bacterial Type Strains, Phase II (KMG-II): from individual species to whole genera.</title>
        <authorList>
            <person name="Goeker M."/>
        </authorList>
    </citation>
    <scope>NUCLEOTIDE SEQUENCE [LARGE SCALE GENOMIC DNA]</scope>
    <source>
        <strain evidence="3 4">DSM 45169</strain>
    </source>
</reference>
<dbReference type="Proteomes" id="UP000241639">
    <property type="component" value="Unassembled WGS sequence"/>
</dbReference>
<dbReference type="Pfam" id="PF08348">
    <property type="entry name" value="PAS_6"/>
    <property type="match status" value="1"/>
</dbReference>
<feature type="domain" description="YheO-like" evidence="1">
    <location>
        <begin position="12"/>
        <end position="120"/>
    </location>
</feature>
<dbReference type="AlphaFoldDB" id="A0A2T4Z9Y1"/>
<proteinExistence type="predicted"/>
<gene>
    <name evidence="3" type="ORF">C8J48_1286</name>
</gene>
<dbReference type="InterPro" id="IPR013559">
    <property type="entry name" value="YheO"/>
</dbReference>
<dbReference type="RefSeq" id="WP_107725465.1">
    <property type="nucleotide sequence ID" value="NZ_PZZP01000001.1"/>
</dbReference>
<dbReference type="PANTHER" id="PTHR35568">
    <property type="entry name" value="TRANSCRIPTIONAL REGULATOR DAUR"/>
    <property type="match status" value="1"/>
</dbReference>
<accession>A0A2T4Z9Y1</accession>
<evidence type="ECO:0000259" key="2">
    <source>
        <dbReference type="Pfam" id="PF13309"/>
    </source>
</evidence>
<feature type="domain" description="Transcriptional regulator DauR-like HTH" evidence="2">
    <location>
        <begin position="152"/>
        <end position="212"/>
    </location>
</feature>
<dbReference type="PANTHER" id="PTHR35568:SF1">
    <property type="entry name" value="TRANSCRIPTIONAL REGULATOR DAUR"/>
    <property type="match status" value="1"/>
</dbReference>
<sequence>MEKNVPVIFLPYIEIADMIVETFGDRVEVVIHDLRQPSSSLIYIKGKVTRRPVGAPTTNIILKELRRHGNDVKNKYGFTSRTVDGQMLKSSILFIRDQEQQVIGYCGINFDMTALLQAQTVLYELTLSTGLPYIHESDMTEHYANNMEEVFEAMIKEVLHLFPMSVEQMKKEEKVEVIRELDERGIFLVQGASERIASLLNVSKQTVYNYLDVVRKQEKRLEDRKG</sequence>
<dbReference type="EMBL" id="PZZP01000001">
    <property type="protein sequence ID" value="PTM58698.1"/>
    <property type="molecule type" value="Genomic_DNA"/>
</dbReference>
<organism evidence="3 4">
    <name type="scientific">Desmospora activa DSM 45169</name>
    <dbReference type="NCBI Taxonomy" id="1121389"/>
    <lineage>
        <taxon>Bacteria</taxon>
        <taxon>Bacillati</taxon>
        <taxon>Bacillota</taxon>
        <taxon>Bacilli</taxon>
        <taxon>Bacillales</taxon>
        <taxon>Thermoactinomycetaceae</taxon>
        <taxon>Desmospora</taxon>
    </lineage>
</organism>
<comment type="caution">
    <text evidence="3">The sequence shown here is derived from an EMBL/GenBank/DDBJ whole genome shotgun (WGS) entry which is preliminary data.</text>
</comment>
<name>A0A2T4Z9Y1_9BACL</name>
<evidence type="ECO:0000259" key="1">
    <source>
        <dbReference type="Pfam" id="PF08348"/>
    </source>
</evidence>
<evidence type="ECO:0000313" key="3">
    <source>
        <dbReference type="EMBL" id="PTM58698.1"/>
    </source>
</evidence>
<keyword evidence="4" id="KW-1185">Reference proteome</keyword>
<dbReference type="OrthoDB" id="9796595at2"/>
<evidence type="ECO:0000313" key="4">
    <source>
        <dbReference type="Proteomes" id="UP000241639"/>
    </source>
</evidence>
<dbReference type="InterPro" id="IPR039446">
    <property type="entry name" value="DauR-like"/>
</dbReference>
<protein>
    <submittedName>
        <fullName evidence="3">Putative transcriptional regulator YheO</fullName>
    </submittedName>
</protein>